<feature type="compositionally biased region" description="Basic residues" evidence="2">
    <location>
        <begin position="240"/>
        <end position="251"/>
    </location>
</feature>
<dbReference type="Proteomes" id="UP000326396">
    <property type="component" value="Linkage Group LG12"/>
</dbReference>
<accession>A0A5N6PKF3</accession>
<evidence type="ECO:0000259" key="3">
    <source>
        <dbReference type="Pfam" id="PF04601"/>
    </source>
</evidence>
<feature type="coiled-coil region" evidence="1">
    <location>
        <begin position="376"/>
        <end position="467"/>
    </location>
</feature>
<protein>
    <recommendedName>
        <fullName evidence="3">DUF569 domain-containing protein</fullName>
    </recommendedName>
</protein>
<organism evidence="4 5">
    <name type="scientific">Mikania micrantha</name>
    <name type="common">bitter vine</name>
    <dbReference type="NCBI Taxonomy" id="192012"/>
    <lineage>
        <taxon>Eukaryota</taxon>
        <taxon>Viridiplantae</taxon>
        <taxon>Streptophyta</taxon>
        <taxon>Embryophyta</taxon>
        <taxon>Tracheophyta</taxon>
        <taxon>Spermatophyta</taxon>
        <taxon>Magnoliopsida</taxon>
        <taxon>eudicotyledons</taxon>
        <taxon>Gunneridae</taxon>
        <taxon>Pentapetalae</taxon>
        <taxon>asterids</taxon>
        <taxon>campanulids</taxon>
        <taxon>Asterales</taxon>
        <taxon>Asteraceae</taxon>
        <taxon>Asteroideae</taxon>
        <taxon>Heliantheae alliance</taxon>
        <taxon>Eupatorieae</taxon>
        <taxon>Mikania</taxon>
    </lineage>
</organism>
<reference evidence="4 5" key="1">
    <citation type="submission" date="2019-05" db="EMBL/GenBank/DDBJ databases">
        <title>Mikania micrantha, genome provides insights into the molecular mechanism of rapid growth.</title>
        <authorList>
            <person name="Liu B."/>
        </authorList>
    </citation>
    <scope>NUCLEOTIDE SEQUENCE [LARGE SCALE GENOMIC DNA]</scope>
    <source>
        <strain evidence="4">NLD-2019</strain>
        <tissue evidence="4">Leaf</tissue>
    </source>
</reference>
<dbReference type="Gene3D" id="2.80.10.50">
    <property type="match status" value="1"/>
</dbReference>
<keyword evidence="1" id="KW-0175">Coiled coil</keyword>
<evidence type="ECO:0000313" key="4">
    <source>
        <dbReference type="EMBL" id="KAD6455174.1"/>
    </source>
</evidence>
<dbReference type="PANTHER" id="PTHR31205">
    <property type="entry name" value="ACTIN CROSS-LINKING PROTEIN (DUF569)"/>
    <property type="match status" value="1"/>
</dbReference>
<dbReference type="InterPro" id="IPR008999">
    <property type="entry name" value="Actin-crosslinking"/>
</dbReference>
<proteinExistence type="predicted"/>
<evidence type="ECO:0000256" key="1">
    <source>
        <dbReference type="SAM" id="Coils"/>
    </source>
</evidence>
<comment type="caution">
    <text evidence="4">The sequence shown here is derived from an EMBL/GenBank/DDBJ whole genome shotgun (WGS) entry which is preliminary data.</text>
</comment>
<dbReference type="PANTHER" id="PTHR31205:SF77">
    <property type="entry name" value="CROSS-LINKING PROTEIN, PUTATIVE (DUF569)-RELATED"/>
    <property type="match status" value="1"/>
</dbReference>
<name>A0A5N6PKF3_9ASTR</name>
<keyword evidence="5" id="KW-1185">Reference proteome</keyword>
<feature type="domain" description="DUF569" evidence="3">
    <location>
        <begin position="1"/>
        <end position="140"/>
    </location>
</feature>
<dbReference type="Pfam" id="PF04601">
    <property type="entry name" value="DUF569"/>
    <property type="match status" value="1"/>
</dbReference>
<dbReference type="SUPFAM" id="SSF50405">
    <property type="entry name" value="Actin-crosslinking proteins"/>
    <property type="match status" value="1"/>
</dbReference>
<dbReference type="EMBL" id="SZYD01000004">
    <property type="protein sequence ID" value="KAD6455174.1"/>
    <property type="molecule type" value="Genomic_DNA"/>
</dbReference>
<feature type="compositionally biased region" description="Basic and acidic residues" evidence="2">
    <location>
        <begin position="252"/>
        <end position="266"/>
    </location>
</feature>
<dbReference type="AlphaFoldDB" id="A0A5N6PKF3"/>
<evidence type="ECO:0000256" key="2">
    <source>
        <dbReference type="SAM" id="MobiDB-lite"/>
    </source>
</evidence>
<gene>
    <name evidence="4" type="ORF">E3N88_09880</name>
</gene>
<evidence type="ECO:0000313" key="5">
    <source>
        <dbReference type="Proteomes" id="UP000326396"/>
    </source>
</evidence>
<feature type="region of interest" description="Disordered" evidence="2">
    <location>
        <begin position="234"/>
        <end position="284"/>
    </location>
</feature>
<dbReference type="CDD" id="cd23340">
    <property type="entry name" value="beta-trefoil_FSCN_ACP-like"/>
    <property type="match status" value="1"/>
</dbReference>
<dbReference type="InterPro" id="IPR007679">
    <property type="entry name" value="DUF569"/>
</dbReference>
<sequence>MDLFKKAKTIHLRSVKDKYIVGDDNEQSVSLDRDGSTENAKWEVFPTGENYICFKSCHGKYLMASNTPFLQGVKGKKIIQTKLKLDLDGSVSWEPLRDGFQVRPKTHTGSFLPLGGLPPWRNNVTHDNPHRTKAKEKVLWDIEIVEHLIEKQIRIHNFIKEVSRGAQHSLEIEMNHGSDDYGWGLGWAGFRQHCRKCYGPPAFWAFPSSMPVLAISAQELTYVISCPEVDAGDLAGTSSSKRKKSKGKKKRSQDEETKSDFKHAPEDTATDDVPQTDVAGDGSAETTVLEESYANAPFVPSWYVLNKDRFEDPAVSLKLAKEFATPGERLANGSLSDEEMNGNMAALWAQLRALFPKINQLWTAASAAQDKNLTKMSILNNKMSQLQRDFQSMEKDREEEKIHSLEVERLYTEKEIFLNEKMANIKEDLERGLAVLEESRASFNEERKKFDSEKDGLTQTVAELQARNKSRLHNSNEYLVPLAAVQNAACEYGITLGLKSGYKHAASGHPLEELANYKPHAKTRLHEAIATFEGLLPENYDMVDPLAIAGQASPSTTSFATPLNVPVVPRPPVNPFGSRGACVESSKVPPPEGK</sequence>